<keyword evidence="1" id="KW-0812">Transmembrane</keyword>
<keyword evidence="3" id="KW-1185">Reference proteome</keyword>
<name>A0A1H4C3A6_9FLAO</name>
<organism evidence="2 3">
    <name type="scientific">Flavobacterium gillisiae</name>
    <dbReference type="NCBI Taxonomy" id="150146"/>
    <lineage>
        <taxon>Bacteria</taxon>
        <taxon>Pseudomonadati</taxon>
        <taxon>Bacteroidota</taxon>
        <taxon>Flavobacteriia</taxon>
        <taxon>Flavobacteriales</taxon>
        <taxon>Flavobacteriaceae</taxon>
        <taxon>Flavobacterium</taxon>
    </lineage>
</organism>
<dbReference type="AlphaFoldDB" id="A0A1H4C3A6"/>
<evidence type="ECO:0000313" key="3">
    <source>
        <dbReference type="Proteomes" id="UP000198951"/>
    </source>
</evidence>
<keyword evidence="1" id="KW-0472">Membrane</keyword>
<feature type="transmembrane region" description="Helical" evidence="1">
    <location>
        <begin position="5"/>
        <end position="23"/>
    </location>
</feature>
<evidence type="ECO:0000313" key="2">
    <source>
        <dbReference type="EMBL" id="SEA54891.1"/>
    </source>
</evidence>
<protein>
    <submittedName>
        <fullName evidence="2">Uncharacterized protein</fullName>
    </submittedName>
</protein>
<keyword evidence="1" id="KW-1133">Transmembrane helix</keyword>
<accession>A0A1H4C3A6</accession>
<evidence type="ECO:0000256" key="1">
    <source>
        <dbReference type="SAM" id="Phobius"/>
    </source>
</evidence>
<dbReference type="EMBL" id="FNRD01000005">
    <property type="protein sequence ID" value="SEA54891.1"/>
    <property type="molecule type" value="Genomic_DNA"/>
</dbReference>
<gene>
    <name evidence="2" type="ORF">SAMN05443667_105203</name>
</gene>
<dbReference type="RefSeq" id="WP_176980594.1">
    <property type="nucleotide sequence ID" value="NZ_FNRD01000005.1"/>
</dbReference>
<reference evidence="3" key="1">
    <citation type="submission" date="2016-10" db="EMBL/GenBank/DDBJ databases">
        <authorList>
            <person name="Varghese N."/>
            <person name="Submissions S."/>
        </authorList>
    </citation>
    <scope>NUCLEOTIDE SEQUENCE [LARGE SCALE GENOMIC DNA]</scope>
    <source>
        <strain evidence="3">DSM 22376</strain>
    </source>
</reference>
<feature type="transmembrane region" description="Helical" evidence="1">
    <location>
        <begin position="29"/>
        <end position="50"/>
    </location>
</feature>
<sequence>MKNIIYFISLIVLGTAIFLIIEYPESGRIQGIAGAVLIIGLTLNIIGYLFKSRANKN</sequence>
<proteinExistence type="predicted"/>
<dbReference type="Proteomes" id="UP000198951">
    <property type="component" value="Unassembled WGS sequence"/>
</dbReference>
<dbReference type="STRING" id="150146.SAMN05443667_105203"/>